<evidence type="ECO:0000256" key="3">
    <source>
        <dbReference type="ARBA" id="ARBA00022827"/>
    </source>
</evidence>
<dbReference type="EMBL" id="BDSP01000123">
    <property type="protein sequence ID" value="GAX17842.1"/>
    <property type="molecule type" value="Genomic_DNA"/>
</dbReference>
<keyword evidence="11" id="KW-1185">Reference proteome</keyword>
<dbReference type="Pfam" id="PF22366">
    <property type="entry name" value="NDH2_C"/>
    <property type="match status" value="1"/>
</dbReference>
<evidence type="ECO:0000256" key="7">
    <source>
        <dbReference type="SAM" id="SignalP"/>
    </source>
</evidence>
<dbReference type="InterPro" id="IPR036188">
    <property type="entry name" value="FAD/NAD-bd_sf"/>
</dbReference>
<dbReference type="SUPFAM" id="SSF51905">
    <property type="entry name" value="FAD/NAD(P)-binding domain"/>
    <property type="match status" value="2"/>
</dbReference>
<evidence type="ECO:0000256" key="4">
    <source>
        <dbReference type="ARBA" id="ARBA00023002"/>
    </source>
</evidence>
<evidence type="ECO:0000256" key="1">
    <source>
        <dbReference type="ARBA" id="ARBA00005272"/>
    </source>
</evidence>
<feature type="signal peptide" evidence="7">
    <location>
        <begin position="1"/>
        <end position="17"/>
    </location>
</feature>
<dbReference type="Gene3D" id="3.50.50.100">
    <property type="match status" value="1"/>
</dbReference>
<evidence type="ECO:0000259" key="9">
    <source>
        <dbReference type="Pfam" id="PF22366"/>
    </source>
</evidence>
<proteinExistence type="inferred from homology"/>
<dbReference type="GO" id="GO:0005739">
    <property type="term" value="C:mitochondrion"/>
    <property type="evidence" value="ECO:0007669"/>
    <property type="project" value="UniProtKB-ARBA"/>
</dbReference>
<reference evidence="10 11" key="1">
    <citation type="journal article" date="2015" name="Plant Cell">
        <title>Oil accumulation by the oleaginous diatom Fistulifera solaris as revealed by the genome and transcriptome.</title>
        <authorList>
            <person name="Tanaka T."/>
            <person name="Maeda Y."/>
            <person name="Veluchamy A."/>
            <person name="Tanaka M."/>
            <person name="Abida H."/>
            <person name="Marechal E."/>
            <person name="Bowler C."/>
            <person name="Muto M."/>
            <person name="Sunaga Y."/>
            <person name="Tanaka M."/>
            <person name="Yoshino T."/>
            <person name="Taniguchi T."/>
            <person name="Fukuda Y."/>
            <person name="Nemoto M."/>
            <person name="Matsumoto M."/>
            <person name="Wong P.S."/>
            <person name="Aburatani S."/>
            <person name="Fujibuchi W."/>
        </authorList>
    </citation>
    <scope>NUCLEOTIDE SEQUENCE [LARGE SCALE GENOMIC DNA]</scope>
    <source>
        <strain evidence="10 11">JPCC DA0580</strain>
    </source>
</reference>
<feature type="region of interest" description="Disordered" evidence="6">
    <location>
        <begin position="40"/>
        <end position="59"/>
    </location>
</feature>
<keyword evidence="4 10" id="KW-0560">Oxidoreductase</keyword>
<dbReference type="InParanoid" id="A0A1Z5JVI7"/>
<dbReference type="PANTHER" id="PTHR43706">
    <property type="entry name" value="NADH DEHYDROGENASE"/>
    <property type="match status" value="1"/>
</dbReference>
<sequence length="625" mass="69529">MNLKHLLLLLSVSYVSPFVVLNRERSRTSTFTLRSSTKLPPVKNETKTSIDDNLLSSPSGKLDFQEPSFPQSLETTKVKSGRKELWFDENSGRFYEAGGNEKIPIATLFERTLDTIEDAAIHARRIPYDKGWIDPPELEQMSRKTVVVLGSGWASHALMKVADTYKIRLIVVSPTNHFVFTPMLASASVGTIEYRSMTEAVRASNPLMDNYIEGKAIDVDVENKLLTVQLKDLLKDTRKGEAPIQQIPYDHLVVAVGCRVANTIVPGAKEYSYKLKTCEDARKLRLAVGECLEYASRPNVAPDKFLPEAIALAREQDRRKRLTWVIVGGGPTGVELAGELSDFVRDITRDRVGPYHRLLGEIQIILVHGGDRLVQAFEEELSTHALSSLEKQGVQVRLNTRVKEVGDGWIRLISKDSGDEEEIPISLSVWAAGIAPVPFIETLLSKLPPEARGANGRVSVDKWLRCPTYSPETFGSILVVGDAAAFTRNDDESDLLPQTAQVAGQQGAYVARMLDRGYDLSITPPVIPSHHKHEVLVDAWLRARGLQEAAGFSFLNLGLLAYLGQGQALSQVQLGDVPLFSYAGSVSFILWRSVYLVKQVATRNRVLVLFDWFKCKIFGRDITRF</sequence>
<dbReference type="FunCoup" id="A0A1Z5JVI7">
    <property type="interactions" value="95"/>
</dbReference>
<evidence type="ECO:0000256" key="6">
    <source>
        <dbReference type="SAM" id="MobiDB-lite"/>
    </source>
</evidence>
<organism evidence="10 11">
    <name type="scientific">Fistulifera solaris</name>
    <name type="common">Oleaginous diatom</name>
    <dbReference type="NCBI Taxonomy" id="1519565"/>
    <lineage>
        <taxon>Eukaryota</taxon>
        <taxon>Sar</taxon>
        <taxon>Stramenopiles</taxon>
        <taxon>Ochrophyta</taxon>
        <taxon>Bacillariophyta</taxon>
        <taxon>Bacillariophyceae</taxon>
        <taxon>Bacillariophycidae</taxon>
        <taxon>Naviculales</taxon>
        <taxon>Naviculaceae</taxon>
        <taxon>Fistulifera</taxon>
    </lineage>
</organism>
<dbReference type="Pfam" id="PF07992">
    <property type="entry name" value="Pyr_redox_2"/>
    <property type="match status" value="1"/>
</dbReference>
<feature type="domain" description="FAD/NAD(P)-binding" evidence="8">
    <location>
        <begin position="145"/>
        <end position="507"/>
    </location>
</feature>
<keyword evidence="5" id="KW-0520">NAD</keyword>
<gene>
    <name evidence="10" type="ORF">FisN_18Hh043</name>
</gene>
<protein>
    <submittedName>
        <fullName evidence="10">NADH dehydrogenase</fullName>
        <ecNumber evidence="10">1.6.99.3</ecNumber>
    </submittedName>
</protein>
<comment type="similarity">
    <text evidence="1">Belongs to the NADH dehydrogenase family.</text>
</comment>
<dbReference type="PANTHER" id="PTHR43706:SF38">
    <property type="entry name" value="FAD_NAD(P)-BINDING DOMAIN-CONTAINING PROTEIN"/>
    <property type="match status" value="1"/>
</dbReference>
<keyword evidence="3" id="KW-0274">FAD</keyword>
<keyword evidence="2" id="KW-0285">Flavoprotein</keyword>
<dbReference type="InterPro" id="IPR023753">
    <property type="entry name" value="FAD/NAD-binding_dom"/>
</dbReference>
<evidence type="ECO:0000313" key="11">
    <source>
        <dbReference type="Proteomes" id="UP000198406"/>
    </source>
</evidence>
<dbReference type="EC" id="1.6.99.3" evidence="10"/>
<dbReference type="InterPro" id="IPR045024">
    <property type="entry name" value="NDH-2"/>
</dbReference>
<evidence type="ECO:0000256" key="5">
    <source>
        <dbReference type="ARBA" id="ARBA00023027"/>
    </source>
</evidence>
<dbReference type="OrthoDB" id="3244603at2759"/>
<accession>A0A1Z5JVI7</accession>
<evidence type="ECO:0000313" key="10">
    <source>
        <dbReference type="EMBL" id="GAX17842.1"/>
    </source>
</evidence>
<dbReference type="AlphaFoldDB" id="A0A1Z5JVI7"/>
<keyword evidence="7" id="KW-0732">Signal</keyword>
<dbReference type="InterPro" id="IPR054585">
    <property type="entry name" value="NDH2-like_C"/>
</dbReference>
<comment type="caution">
    <text evidence="10">The sequence shown here is derived from an EMBL/GenBank/DDBJ whole genome shotgun (WGS) entry which is preliminary data.</text>
</comment>
<dbReference type="GO" id="GO:0003954">
    <property type="term" value="F:NADH dehydrogenase activity"/>
    <property type="evidence" value="ECO:0007669"/>
    <property type="project" value="InterPro"/>
</dbReference>
<feature type="domain" description="External alternative NADH-ubiquinone oxidoreductase-like C-terminal" evidence="9">
    <location>
        <begin position="557"/>
        <end position="621"/>
    </location>
</feature>
<feature type="chain" id="PRO_5013029395" evidence="7">
    <location>
        <begin position="18"/>
        <end position="625"/>
    </location>
</feature>
<evidence type="ECO:0000259" key="8">
    <source>
        <dbReference type="Pfam" id="PF07992"/>
    </source>
</evidence>
<dbReference type="Proteomes" id="UP000198406">
    <property type="component" value="Unassembled WGS sequence"/>
</dbReference>
<name>A0A1Z5JVI7_FISSO</name>
<evidence type="ECO:0000256" key="2">
    <source>
        <dbReference type="ARBA" id="ARBA00022630"/>
    </source>
</evidence>